<comment type="caution">
    <text evidence="1">The sequence shown here is derived from an EMBL/GenBank/DDBJ whole genome shotgun (WGS) entry which is preliminary data.</text>
</comment>
<dbReference type="EMBL" id="JBDPZC010000008">
    <property type="protein sequence ID" value="MEO3714466.1"/>
    <property type="molecule type" value="Genomic_DNA"/>
</dbReference>
<name>A0ABV0GHG1_9BURK</name>
<proteinExistence type="predicted"/>
<evidence type="ECO:0000313" key="2">
    <source>
        <dbReference type="Proteomes" id="UP001462640"/>
    </source>
</evidence>
<sequence>MNSVISKTIRGGKRFFGHYTFKDVECVGCSFVDANFGHNGSWKRNVRDSLSDALIQDAEIHGCMVGPAIVRRATFSNIRGDLLICWGTLFDRVKVLGRFDALMINGFPGPGMTEEDKKKYIEKKEIFYGDVDWALDISRADFSDFCIRSEAIPISKIKLDPLSQFVIDVSGGVVGVDGLPISTYTKVLISQMYKEQVSRSLLVAPKLDQNLFPVILRDADILKDVGYIK</sequence>
<reference evidence="1 2" key="1">
    <citation type="submission" date="2024-05" db="EMBL/GenBank/DDBJ databases">
        <title>Roseateles sp. 2.12 16S ribosomal RNA gene Genome sequencing and assembly.</title>
        <authorList>
            <person name="Woo H."/>
        </authorList>
    </citation>
    <scope>NUCLEOTIDE SEQUENCE [LARGE SCALE GENOMIC DNA]</scope>
    <source>
        <strain evidence="1 2">2.12</strain>
    </source>
</reference>
<evidence type="ECO:0000313" key="1">
    <source>
        <dbReference type="EMBL" id="MEO3714466.1"/>
    </source>
</evidence>
<dbReference type="Proteomes" id="UP001462640">
    <property type="component" value="Unassembled WGS sequence"/>
</dbReference>
<dbReference type="RefSeq" id="WP_347611559.1">
    <property type="nucleotide sequence ID" value="NZ_JBDPZC010000008.1"/>
</dbReference>
<keyword evidence="2" id="KW-1185">Reference proteome</keyword>
<accession>A0ABV0GHG1</accession>
<gene>
    <name evidence="1" type="ORF">ABDJ40_16995</name>
</gene>
<protein>
    <submittedName>
        <fullName evidence="1">Uncharacterized protein</fullName>
    </submittedName>
</protein>
<organism evidence="1 2">
    <name type="scientific">Roseateles flavus</name>
    <dbReference type="NCBI Taxonomy" id="3149041"/>
    <lineage>
        <taxon>Bacteria</taxon>
        <taxon>Pseudomonadati</taxon>
        <taxon>Pseudomonadota</taxon>
        <taxon>Betaproteobacteria</taxon>
        <taxon>Burkholderiales</taxon>
        <taxon>Sphaerotilaceae</taxon>
        <taxon>Roseateles</taxon>
    </lineage>
</organism>